<gene>
    <name evidence="1" type="ORF">WG66_1804</name>
</gene>
<protein>
    <submittedName>
        <fullName evidence="1">Uncharacterized protein</fullName>
    </submittedName>
</protein>
<evidence type="ECO:0000313" key="2">
    <source>
        <dbReference type="Proteomes" id="UP000054988"/>
    </source>
</evidence>
<reference evidence="1 2" key="1">
    <citation type="submission" date="2015-12" db="EMBL/GenBank/DDBJ databases">
        <title>Draft genome sequence of Moniliophthora roreri, the causal agent of frosty pod rot of cacao.</title>
        <authorList>
            <person name="Aime M.C."/>
            <person name="Diaz-Valderrama J.R."/>
            <person name="Kijpornyongpan T."/>
            <person name="Phillips-Mora W."/>
        </authorList>
    </citation>
    <scope>NUCLEOTIDE SEQUENCE [LARGE SCALE GENOMIC DNA]</scope>
    <source>
        <strain evidence="1 2">MCA 2952</strain>
    </source>
</reference>
<sequence length="55" mass="6118">MLAVDGKFILGRILKDQPGPHRKKGVCISPDRINTSSLLANNEDIVNESSQKWVK</sequence>
<dbReference type="AlphaFoldDB" id="A0A0W0GAP2"/>
<comment type="caution">
    <text evidence="1">The sequence shown here is derived from an EMBL/GenBank/DDBJ whole genome shotgun (WGS) entry which is preliminary data.</text>
</comment>
<organism evidence="1 2">
    <name type="scientific">Moniliophthora roreri</name>
    <name type="common">Frosty pod rot fungus</name>
    <name type="synonym">Monilia roreri</name>
    <dbReference type="NCBI Taxonomy" id="221103"/>
    <lineage>
        <taxon>Eukaryota</taxon>
        <taxon>Fungi</taxon>
        <taxon>Dikarya</taxon>
        <taxon>Basidiomycota</taxon>
        <taxon>Agaricomycotina</taxon>
        <taxon>Agaricomycetes</taxon>
        <taxon>Agaricomycetidae</taxon>
        <taxon>Agaricales</taxon>
        <taxon>Marasmiineae</taxon>
        <taxon>Marasmiaceae</taxon>
        <taxon>Moniliophthora</taxon>
    </lineage>
</organism>
<accession>A0A0W0GAP2</accession>
<dbReference type="Proteomes" id="UP000054988">
    <property type="component" value="Unassembled WGS sequence"/>
</dbReference>
<name>A0A0W0GAP2_MONRR</name>
<dbReference type="EMBL" id="LATX01000656">
    <property type="protein sequence ID" value="KTB45625.1"/>
    <property type="molecule type" value="Genomic_DNA"/>
</dbReference>
<evidence type="ECO:0000313" key="1">
    <source>
        <dbReference type="EMBL" id="KTB45625.1"/>
    </source>
</evidence>
<proteinExistence type="predicted"/>